<organism evidence="2 3">
    <name type="scientific">Colletotrichum cuscutae</name>
    <dbReference type="NCBI Taxonomy" id="1209917"/>
    <lineage>
        <taxon>Eukaryota</taxon>
        <taxon>Fungi</taxon>
        <taxon>Dikarya</taxon>
        <taxon>Ascomycota</taxon>
        <taxon>Pezizomycotina</taxon>
        <taxon>Sordariomycetes</taxon>
        <taxon>Hypocreomycetidae</taxon>
        <taxon>Glomerellales</taxon>
        <taxon>Glomerellaceae</taxon>
        <taxon>Colletotrichum</taxon>
        <taxon>Colletotrichum acutatum species complex</taxon>
    </lineage>
</organism>
<dbReference type="EMBL" id="MPDP01000321">
    <property type="protein sequence ID" value="KAK1445519.1"/>
    <property type="molecule type" value="Genomic_DNA"/>
</dbReference>
<dbReference type="Proteomes" id="UP001239213">
    <property type="component" value="Unassembled WGS sequence"/>
</dbReference>
<comment type="caution">
    <text evidence="2">The sequence shown here is derived from an EMBL/GenBank/DDBJ whole genome shotgun (WGS) entry which is preliminary data.</text>
</comment>
<gene>
    <name evidence="2" type="ORF">CCUS01_12473</name>
</gene>
<sequence length="112" mass="12436">MPRTGNQPESNQADNPLFFYMPDAEWGEFCQWHEPSFTISKAEISDLVGYTVDETDPNGAIAFNCAEQFMMCCKAARFHDIPSQDQVLADQIKSAVVETGNKAKFGHVGSEV</sequence>
<dbReference type="InterPro" id="IPR037238">
    <property type="entry name" value="YbiA-like_sf"/>
</dbReference>
<dbReference type="InterPro" id="IPR012816">
    <property type="entry name" value="NADAR"/>
</dbReference>
<accession>A0AAI9TU17</accession>
<dbReference type="Pfam" id="PF08719">
    <property type="entry name" value="NADAR"/>
    <property type="match status" value="1"/>
</dbReference>
<feature type="domain" description="NADAR" evidence="1">
    <location>
        <begin position="18"/>
        <end position="95"/>
    </location>
</feature>
<reference evidence="2" key="1">
    <citation type="submission" date="2016-11" db="EMBL/GenBank/DDBJ databases">
        <title>The genome sequence of Colletotrichum cuscutae.</title>
        <authorList>
            <person name="Baroncelli R."/>
        </authorList>
    </citation>
    <scope>NUCLEOTIDE SEQUENCE</scope>
    <source>
        <strain evidence="2">IMI 304802</strain>
    </source>
</reference>
<protein>
    <recommendedName>
        <fullName evidence="1">NADAR domain-containing protein</fullName>
    </recommendedName>
</protein>
<proteinExistence type="predicted"/>
<dbReference type="Gene3D" id="1.10.357.40">
    <property type="entry name" value="YbiA-like"/>
    <property type="match status" value="1"/>
</dbReference>
<dbReference type="SUPFAM" id="SSF143990">
    <property type="entry name" value="YbiA-like"/>
    <property type="match status" value="1"/>
</dbReference>
<evidence type="ECO:0000259" key="1">
    <source>
        <dbReference type="Pfam" id="PF08719"/>
    </source>
</evidence>
<evidence type="ECO:0000313" key="3">
    <source>
        <dbReference type="Proteomes" id="UP001239213"/>
    </source>
</evidence>
<keyword evidence="3" id="KW-1185">Reference proteome</keyword>
<name>A0AAI9TU17_9PEZI</name>
<dbReference type="AlphaFoldDB" id="A0AAI9TU17"/>
<evidence type="ECO:0000313" key="2">
    <source>
        <dbReference type="EMBL" id="KAK1445519.1"/>
    </source>
</evidence>
<dbReference type="CDD" id="cd15457">
    <property type="entry name" value="NADAR"/>
    <property type="match status" value="1"/>
</dbReference>